<dbReference type="InterPro" id="IPR032675">
    <property type="entry name" value="LRR_dom_sf"/>
</dbReference>
<dbReference type="PANTHER" id="PTHR24369:SF210">
    <property type="entry name" value="CHAOPTIN-RELATED"/>
    <property type="match status" value="1"/>
</dbReference>
<dbReference type="OMA" id="FANMTIS"/>
<keyword evidence="6 10" id="KW-1133">Transmembrane helix</keyword>
<dbReference type="OrthoDB" id="1416801at2759"/>
<dbReference type="Pfam" id="PF01462">
    <property type="entry name" value="LRRNT"/>
    <property type="match status" value="1"/>
</dbReference>
<dbReference type="SUPFAM" id="SSF48726">
    <property type="entry name" value="Immunoglobulin"/>
    <property type="match status" value="1"/>
</dbReference>
<dbReference type="PANTHER" id="PTHR24369">
    <property type="entry name" value="ANTIGEN BSP, PUTATIVE-RELATED"/>
    <property type="match status" value="1"/>
</dbReference>
<dbReference type="KEGG" id="bfo:118421137"/>
<keyword evidence="3 10" id="KW-0812">Transmembrane</keyword>
<dbReference type="InterPro" id="IPR036179">
    <property type="entry name" value="Ig-like_dom_sf"/>
</dbReference>
<dbReference type="InterPro" id="IPR003599">
    <property type="entry name" value="Ig_sub"/>
</dbReference>
<dbReference type="PROSITE" id="PS50835">
    <property type="entry name" value="IG_LIKE"/>
    <property type="match status" value="1"/>
</dbReference>
<evidence type="ECO:0000256" key="9">
    <source>
        <dbReference type="SAM" id="MobiDB-lite"/>
    </source>
</evidence>
<feature type="chain" id="PRO_5039889712" evidence="11">
    <location>
        <begin position="21"/>
        <end position="798"/>
    </location>
</feature>
<evidence type="ECO:0000313" key="13">
    <source>
        <dbReference type="Proteomes" id="UP000001554"/>
    </source>
</evidence>
<dbReference type="RefSeq" id="XP_035684191.1">
    <property type="nucleotide sequence ID" value="XM_035828298.1"/>
</dbReference>
<dbReference type="Proteomes" id="UP000001554">
    <property type="component" value="Chromosome 8"/>
</dbReference>
<dbReference type="InterPro" id="IPR007110">
    <property type="entry name" value="Ig-like_dom"/>
</dbReference>
<dbReference type="InterPro" id="IPR000372">
    <property type="entry name" value="LRRNT"/>
</dbReference>
<proteinExistence type="predicted"/>
<evidence type="ECO:0000256" key="4">
    <source>
        <dbReference type="ARBA" id="ARBA00022729"/>
    </source>
</evidence>
<reference evidence="14" key="2">
    <citation type="submission" date="2025-08" db="UniProtKB">
        <authorList>
            <consortium name="RefSeq"/>
        </authorList>
    </citation>
    <scope>IDENTIFICATION</scope>
    <source>
        <strain evidence="14">S238N-H82</strain>
        <tissue evidence="14">Testes</tissue>
    </source>
</reference>
<dbReference type="Pfam" id="PF07679">
    <property type="entry name" value="I-set"/>
    <property type="match status" value="1"/>
</dbReference>
<dbReference type="SUPFAM" id="SSF52058">
    <property type="entry name" value="L domain-like"/>
    <property type="match status" value="1"/>
</dbReference>
<dbReference type="GeneID" id="118421137"/>
<feature type="region of interest" description="Disordered" evidence="9">
    <location>
        <begin position="573"/>
        <end position="604"/>
    </location>
</feature>
<evidence type="ECO:0000256" key="10">
    <source>
        <dbReference type="SAM" id="Phobius"/>
    </source>
</evidence>
<evidence type="ECO:0000256" key="8">
    <source>
        <dbReference type="ARBA" id="ARBA00023157"/>
    </source>
</evidence>
<dbReference type="SMART" id="SM00369">
    <property type="entry name" value="LRR_TYP"/>
    <property type="match status" value="8"/>
</dbReference>
<feature type="transmembrane region" description="Helical" evidence="10">
    <location>
        <begin position="646"/>
        <end position="670"/>
    </location>
</feature>
<evidence type="ECO:0000256" key="3">
    <source>
        <dbReference type="ARBA" id="ARBA00022692"/>
    </source>
</evidence>
<dbReference type="InterPro" id="IPR013098">
    <property type="entry name" value="Ig_I-set"/>
</dbReference>
<name>A0A9J7LJR4_BRAFL</name>
<evidence type="ECO:0000256" key="11">
    <source>
        <dbReference type="SAM" id="SignalP"/>
    </source>
</evidence>
<dbReference type="SMART" id="SM00409">
    <property type="entry name" value="IG"/>
    <property type="match status" value="1"/>
</dbReference>
<dbReference type="AlphaFoldDB" id="A0A9J7LJR4"/>
<dbReference type="InterPro" id="IPR001611">
    <property type="entry name" value="Leu-rich_rpt"/>
</dbReference>
<accession>A0A9J7LJR4</accession>
<dbReference type="Pfam" id="PF00560">
    <property type="entry name" value="LRR_1"/>
    <property type="match status" value="1"/>
</dbReference>
<evidence type="ECO:0000256" key="6">
    <source>
        <dbReference type="ARBA" id="ARBA00022989"/>
    </source>
</evidence>
<dbReference type="Gene3D" id="3.80.10.10">
    <property type="entry name" value="Ribonuclease Inhibitor"/>
    <property type="match status" value="3"/>
</dbReference>
<feature type="signal peptide" evidence="11">
    <location>
        <begin position="1"/>
        <end position="20"/>
    </location>
</feature>
<keyword evidence="4 11" id="KW-0732">Signal</keyword>
<evidence type="ECO:0000256" key="2">
    <source>
        <dbReference type="ARBA" id="ARBA00022614"/>
    </source>
</evidence>
<keyword evidence="13" id="KW-1185">Reference proteome</keyword>
<evidence type="ECO:0000313" key="14">
    <source>
        <dbReference type="RefSeq" id="XP_035684191.1"/>
    </source>
</evidence>
<dbReference type="Pfam" id="PF13855">
    <property type="entry name" value="LRR_8"/>
    <property type="match status" value="2"/>
</dbReference>
<protein>
    <submittedName>
        <fullName evidence="14">Leucine-rich repeat-containing protein 70-like</fullName>
    </submittedName>
</protein>
<dbReference type="SMART" id="SM00365">
    <property type="entry name" value="LRR_SD22"/>
    <property type="match status" value="4"/>
</dbReference>
<dbReference type="InterPro" id="IPR050541">
    <property type="entry name" value="LRR_TM_domain-containing"/>
</dbReference>
<dbReference type="GO" id="GO:0005886">
    <property type="term" value="C:plasma membrane"/>
    <property type="evidence" value="ECO:0000318"/>
    <property type="project" value="GO_Central"/>
</dbReference>
<dbReference type="InterPro" id="IPR013783">
    <property type="entry name" value="Ig-like_fold"/>
</dbReference>
<dbReference type="FunFam" id="3.80.10.10:FF:001164">
    <property type="entry name" value="GH01279p"/>
    <property type="match status" value="1"/>
</dbReference>
<reference evidence="13" key="1">
    <citation type="journal article" date="2020" name="Nat. Ecol. Evol.">
        <title>Deeply conserved synteny resolves early events in vertebrate evolution.</title>
        <authorList>
            <person name="Simakov O."/>
            <person name="Marletaz F."/>
            <person name="Yue J.X."/>
            <person name="O'Connell B."/>
            <person name="Jenkins J."/>
            <person name="Brandt A."/>
            <person name="Calef R."/>
            <person name="Tung C.H."/>
            <person name="Huang T.K."/>
            <person name="Schmutz J."/>
            <person name="Satoh N."/>
            <person name="Yu J.K."/>
            <person name="Putnam N.H."/>
            <person name="Green R.E."/>
            <person name="Rokhsar D.S."/>
        </authorList>
    </citation>
    <scope>NUCLEOTIDE SEQUENCE [LARGE SCALE GENOMIC DNA]</scope>
    <source>
        <strain evidence="13">S238N-H82</strain>
    </source>
</reference>
<organism evidence="13 14">
    <name type="scientific">Branchiostoma floridae</name>
    <name type="common">Florida lancelet</name>
    <name type="synonym">Amphioxus</name>
    <dbReference type="NCBI Taxonomy" id="7739"/>
    <lineage>
        <taxon>Eukaryota</taxon>
        <taxon>Metazoa</taxon>
        <taxon>Chordata</taxon>
        <taxon>Cephalochordata</taxon>
        <taxon>Leptocardii</taxon>
        <taxon>Amphioxiformes</taxon>
        <taxon>Branchiostomatidae</taxon>
        <taxon>Branchiostoma</taxon>
    </lineage>
</organism>
<dbReference type="PROSITE" id="PS51450">
    <property type="entry name" value="LRR"/>
    <property type="match status" value="3"/>
</dbReference>
<gene>
    <name evidence="14" type="primary">LOC118421137</name>
</gene>
<keyword evidence="7 10" id="KW-0472">Membrane</keyword>
<evidence type="ECO:0000259" key="12">
    <source>
        <dbReference type="PROSITE" id="PS50835"/>
    </source>
</evidence>
<feature type="compositionally biased region" description="Low complexity" evidence="9">
    <location>
        <begin position="573"/>
        <end position="584"/>
    </location>
</feature>
<evidence type="ECO:0000256" key="1">
    <source>
        <dbReference type="ARBA" id="ARBA00004167"/>
    </source>
</evidence>
<dbReference type="GO" id="GO:0038023">
    <property type="term" value="F:signaling receptor activity"/>
    <property type="evidence" value="ECO:0000318"/>
    <property type="project" value="GO_Central"/>
</dbReference>
<dbReference type="SMART" id="SM00408">
    <property type="entry name" value="IGc2"/>
    <property type="match status" value="1"/>
</dbReference>
<evidence type="ECO:0000256" key="5">
    <source>
        <dbReference type="ARBA" id="ARBA00022737"/>
    </source>
</evidence>
<feature type="domain" description="Ig-like" evidence="12">
    <location>
        <begin position="414"/>
        <end position="506"/>
    </location>
</feature>
<keyword evidence="8" id="KW-1015">Disulfide bond</keyword>
<dbReference type="Gene3D" id="2.60.40.10">
    <property type="entry name" value="Immunoglobulins"/>
    <property type="match status" value="1"/>
</dbReference>
<comment type="subcellular location">
    <subcellularLocation>
        <location evidence="1">Membrane</location>
        <topology evidence="1">Single-pass membrane protein</topology>
    </subcellularLocation>
</comment>
<feature type="compositionally biased region" description="Polar residues" evidence="9">
    <location>
        <begin position="586"/>
        <end position="604"/>
    </location>
</feature>
<sequence>MCSCTTILTFCMALVSLTAALQACTSPDGPGVCSCSGTRVNCDNKNLDSIPDNIPSSTTYLTLRHNKIGAIENTKLQHLPNLTRLNIDNNEITIILSQIFVGLQNLRELYLHNNSISVVEPGSFQHLVELTVLYLHYNRLTSLPSDAFVNLNKLRTLSISHNQISTLNNHTFAGLYQLSYLGTSHNEIRSLDDGIFAGLNQLSYLDISFNFIAVIPSSVASLKSLRYFNMSYNEVATIQPNMFSSRFFETLDLSHNNITWVRDWTFSNITFDIGFTLKLKGNHIKQLGKYSFYNISSKYDHMAYNHADIDLSDTQLERIHEEAFTYTLRNVHFGSFKFQDNNLETIPSTLCDFSTYPYDFRFNLSNNHWSCDCRMREILNCPNLGDEIICRLPPVLNDIRLSDLTLSNLACSSPIIHNISPSLIGETLTVNCHATGSNRPAITWSWTPVQPNGLPIVRSHDEVSTTTLGYNSVESRLTINRRQISDQGHYTCHASNVVGDDRKTLSLFVIPAETDAVPSTTNIPSVCIPSHATETVPSMTGPSTLSIPLSATVTETVPSITEPSTLPIPISATETVPSTTEPSTLAIPSSATETVPSTTGPSTLSIPSYATEAVPLTTGTVAGLSPSTNAVAPGHEENVAHSSATLIVATVGSFIGGVILCIIVAMIVYIKRRANRSLANKSSPQDATVATAQRRRGVDNANLGFEDDDGEYEDVNLYELRANVYQNQTLQREGPGDQDDVGRDGRIYDQIPQQGLGTAADPGESENHLYQDLLEERDHIYTSLQREGQRSEPHRPVH</sequence>
<dbReference type="InterPro" id="IPR003591">
    <property type="entry name" value="Leu-rich_rpt_typical-subtyp"/>
</dbReference>
<keyword evidence="5" id="KW-0677">Repeat</keyword>
<dbReference type="InterPro" id="IPR003598">
    <property type="entry name" value="Ig_sub2"/>
</dbReference>
<dbReference type="SMART" id="SM00013">
    <property type="entry name" value="LRRNT"/>
    <property type="match status" value="1"/>
</dbReference>
<evidence type="ECO:0000256" key="7">
    <source>
        <dbReference type="ARBA" id="ARBA00023136"/>
    </source>
</evidence>
<keyword evidence="2" id="KW-0433">Leucine-rich repeat</keyword>